<dbReference type="PANTHER" id="PTHR43306">
    <property type="entry name" value="7,8-DIHYDRO-6-HYDROXYMETHYLPTERIN DIMETHYLTRANSFERASE"/>
    <property type="match status" value="1"/>
</dbReference>
<evidence type="ECO:0000313" key="8">
    <source>
        <dbReference type="Proteomes" id="UP000650081"/>
    </source>
</evidence>
<evidence type="ECO:0000256" key="5">
    <source>
        <dbReference type="ARBA" id="ARBA00023014"/>
    </source>
</evidence>
<dbReference type="EMBL" id="JACSIT010000118">
    <property type="protein sequence ID" value="MBC6995167.1"/>
    <property type="molecule type" value="Genomic_DNA"/>
</dbReference>
<comment type="caution">
    <text evidence="7">The sequence shown here is derived from an EMBL/GenBank/DDBJ whole genome shotgun (WGS) entry which is preliminary data.</text>
</comment>
<dbReference type="Gene3D" id="3.20.20.70">
    <property type="entry name" value="Aldolase class I"/>
    <property type="match status" value="1"/>
</dbReference>
<dbReference type="CDD" id="cd01335">
    <property type="entry name" value="Radical_SAM"/>
    <property type="match status" value="1"/>
</dbReference>
<evidence type="ECO:0000259" key="6">
    <source>
        <dbReference type="PROSITE" id="PS51918"/>
    </source>
</evidence>
<dbReference type="SFLD" id="SFLDS00029">
    <property type="entry name" value="Radical_SAM"/>
    <property type="match status" value="1"/>
</dbReference>
<evidence type="ECO:0000256" key="1">
    <source>
        <dbReference type="ARBA" id="ARBA00001966"/>
    </source>
</evidence>
<dbReference type="PANTHER" id="PTHR43306:SF1">
    <property type="entry name" value="7,8-DIHYDRO-6-HYDROXYMETHYLPTERIN DIMETHYLTRANSFERASE"/>
    <property type="match status" value="1"/>
</dbReference>
<evidence type="ECO:0000256" key="2">
    <source>
        <dbReference type="ARBA" id="ARBA00022691"/>
    </source>
</evidence>
<comment type="cofactor">
    <cofactor evidence="1">
        <name>[4Fe-4S] cluster</name>
        <dbReference type="ChEBI" id="CHEBI:49883"/>
    </cofactor>
</comment>
<dbReference type="PROSITE" id="PS51918">
    <property type="entry name" value="RADICAL_SAM"/>
    <property type="match status" value="1"/>
</dbReference>
<dbReference type="Pfam" id="PF23545">
    <property type="entry name" value="Zn_ribbon_HMPTM"/>
    <property type="match status" value="1"/>
</dbReference>
<gene>
    <name evidence="7" type="ORF">H9S92_13385</name>
</gene>
<dbReference type="InterPro" id="IPR034474">
    <property type="entry name" value="Methyltransferase_Class_D"/>
</dbReference>
<name>A0A923PR10_9BACT</name>
<keyword evidence="4" id="KW-0408">Iron</keyword>
<dbReference type="InterPro" id="IPR013785">
    <property type="entry name" value="Aldolase_TIM"/>
</dbReference>
<dbReference type="InterPro" id="IPR058240">
    <property type="entry name" value="rSAM_sf"/>
</dbReference>
<accession>A0A923PR10</accession>
<dbReference type="SUPFAM" id="SSF102114">
    <property type="entry name" value="Radical SAM enzymes"/>
    <property type="match status" value="1"/>
</dbReference>
<dbReference type="InterPro" id="IPR056488">
    <property type="entry name" value="Zn_ribbon_HMPTM"/>
</dbReference>
<dbReference type="SFLD" id="SFLDG01067">
    <property type="entry name" value="SPASM/twitch_domain_containing"/>
    <property type="match status" value="1"/>
</dbReference>
<evidence type="ECO:0000313" key="7">
    <source>
        <dbReference type="EMBL" id="MBC6995167.1"/>
    </source>
</evidence>
<dbReference type="GO" id="GO:0046872">
    <property type="term" value="F:metal ion binding"/>
    <property type="evidence" value="ECO:0007669"/>
    <property type="project" value="UniProtKB-KW"/>
</dbReference>
<dbReference type="RefSeq" id="WP_187467214.1">
    <property type="nucleotide sequence ID" value="NZ_JACSIT010000118.1"/>
</dbReference>
<dbReference type="InterPro" id="IPR007197">
    <property type="entry name" value="rSAM"/>
</dbReference>
<organism evidence="7 8">
    <name type="scientific">Neolewinella lacunae</name>
    <dbReference type="NCBI Taxonomy" id="1517758"/>
    <lineage>
        <taxon>Bacteria</taxon>
        <taxon>Pseudomonadati</taxon>
        <taxon>Bacteroidota</taxon>
        <taxon>Saprospiria</taxon>
        <taxon>Saprospirales</taxon>
        <taxon>Lewinellaceae</taxon>
        <taxon>Neolewinella</taxon>
    </lineage>
</organism>
<keyword evidence="8" id="KW-1185">Reference proteome</keyword>
<keyword evidence="2" id="KW-0949">S-adenosyl-L-methionine</keyword>
<dbReference type="GO" id="GO:0051536">
    <property type="term" value="F:iron-sulfur cluster binding"/>
    <property type="evidence" value="ECO:0007669"/>
    <property type="project" value="UniProtKB-KW"/>
</dbReference>
<keyword evidence="5" id="KW-0411">Iron-sulfur</keyword>
<dbReference type="Proteomes" id="UP000650081">
    <property type="component" value="Unassembled WGS sequence"/>
</dbReference>
<dbReference type="AlphaFoldDB" id="A0A923PR10"/>
<reference evidence="7" key="1">
    <citation type="submission" date="2020-08" db="EMBL/GenBank/DDBJ databases">
        <title>Lewinella bacteria from marine environments.</title>
        <authorList>
            <person name="Zhong Y."/>
        </authorList>
    </citation>
    <scope>NUCLEOTIDE SEQUENCE</scope>
    <source>
        <strain evidence="7">KCTC 42187</strain>
    </source>
</reference>
<evidence type="ECO:0000256" key="4">
    <source>
        <dbReference type="ARBA" id="ARBA00023004"/>
    </source>
</evidence>
<dbReference type="Pfam" id="PF04055">
    <property type="entry name" value="Radical_SAM"/>
    <property type="match status" value="1"/>
</dbReference>
<dbReference type="GO" id="GO:0003824">
    <property type="term" value="F:catalytic activity"/>
    <property type="evidence" value="ECO:0007669"/>
    <property type="project" value="InterPro"/>
</dbReference>
<protein>
    <submittedName>
        <fullName evidence="7">Radical SAM protein</fullName>
    </submittedName>
</protein>
<evidence type="ECO:0000256" key="3">
    <source>
        <dbReference type="ARBA" id="ARBA00022723"/>
    </source>
</evidence>
<dbReference type="SFLD" id="SFLDG01100">
    <property type="entry name" value="methyltransferase_(Class_D)"/>
    <property type="match status" value="1"/>
</dbReference>
<proteinExistence type="predicted"/>
<feature type="domain" description="Radical SAM core" evidence="6">
    <location>
        <begin position="92"/>
        <end position="312"/>
    </location>
</feature>
<keyword evidence="3" id="KW-0479">Metal-binding</keyword>
<sequence length="474" mass="53856">MPAGRYTYYDFTLSLCPHCLRRVEAKIVFEDDKVWMRKRCPEHGLQRVMIATDVEYYKQIRNYNKASEYPNRFHTPVQWGCPFDCGLCADHEQHSCLTVLEITDRCNLSCPTCYAESSPTHGSHRTLAEVERMLDAIVASEGEPDVVQISGGEPTIHPDFWAIMDMAKARPIKHLMLNTNGLRIANDPGFAERLATYLPDFEVYLQFDSFRPSVLMSMRGQDLTRVRERALARLNAVDLSTTLVCTLQRGQNEDELGEIIRYALEEPCVRGVTFQPTQVAGRTDNFNPATDRLTPTEVRQRILDQTPLLQPNDLIPVPCNPDALTMGYLLKLDGQVFPLTRYINPAALLDTSRPNTIVYEQQEDLHRHVLDLFSTGCSVDTAQENFHQLMCCLPPVSAPSLGYGNLFRIIIMHFMDAYDFDVRSVKKSCVHIVEPNGHIIPFETMNMFYRSAVQRANLASIRAQIPSFSQSPSL</sequence>